<feature type="compositionally biased region" description="Basic residues" evidence="2">
    <location>
        <begin position="1312"/>
        <end position="1323"/>
    </location>
</feature>
<dbReference type="Gene3D" id="3.30.70.1230">
    <property type="entry name" value="Nucleotide cyclase"/>
    <property type="match status" value="2"/>
</dbReference>
<evidence type="ECO:0000313" key="5">
    <source>
        <dbReference type="EMBL" id="GFR45632.1"/>
    </source>
</evidence>
<reference evidence="5 6" key="1">
    <citation type="journal article" date="2021" name="Sci. Rep.">
        <title>Genome sequencing of the multicellular alga Astrephomene provides insights into convergent evolution of germ-soma differentiation.</title>
        <authorList>
            <person name="Yamashita S."/>
            <person name="Yamamoto K."/>
            <person name="Matsuzaki R."/>
            <person name="Suzuki S."/>
            <person name="Yamaguchi H."/>
            <person name="Hirooka S."/>
            <person name="Minakuchi Y."/>
            <person name="Miyagishima S."/>
            <person name="Kawachi M."/>
            <person name="Toyoda A."/>
            <person name="Nozaki H."/>
        </authorList>
    </citation>
    <scope>NUCLEOTIDE SEQUENCE [LARGE SCALE GENOMIC DNA]</scope>
    <source>
        <strain evidence="5 6">NIES-4017</strain>
    </source>
</reference>
<feature type="compositionally biased region" description="Pro residues" evidence="2">
    <location>
        <begin position="2752"/>
        <end position="2766"/>
    </location>
</feature>
<feature type="region of interest" description="Disordered" evidence="2">
    <location>
        <begin position="2212"/>
        <end position="2237"/>
    </location>
</feature>
<feature type="region of interest" description="Disordered" evidence="2">
    <location>
        <begin position="1304"/>
        <end position="1323"/>
    </location>
</feature>
<feature type="region of interest" description="Disordered" evidence="2">
    <location>
        <begin position="2930"/>
        <end position="2956"/>
    </location>
</feature>
<dbReference type="EMBL" id="BMAR01000010">
    <property type="protein sequence ID" value="GFR45632.1"/>
    <property type="molecule type" value="Genomic_DNA"/>
</dbReference>
<feature type="compositionally biased region" description="Gly residues" evidence="2">
    <location>
        <begin position="528"/>
        <end position="543"/>
    </location>
</feature>
<feature type="compositionally biased region" description="Low complexity" evidence="2">
    <location>
        <begin position="1494"/>
        <end position="1504"/>
    </location>
</feature>
<dbReference type="PANTHER" id="PTHR43081">
    <property type="entry name" value="ADENYLATE CYCLASE, TERMINAL-DIFFERENTIATION SPECIFIC-RELATED"/>
    <property type="match status" value="1"/>
</dbReference>
<feature type="region of interest" description="Disordered" evidence="2">
    <location>
        <begin position="2746"/>
        <end position="2767"/>
    </location>
</feature>
<feature type="compositionally biased region" description="Low complexity" evidence="2">
    <location>
        <begin position="2704"/>
        <end position="2731"/>
    </location>
</feature>
<keyword evidence="3" id="KW-0472">Membrane</keyword>
<name>A0AAD3DRI5_9CHLO</name>
<dbReference type="InterPro" id="IPR050697">
    <property type="entry name" value="Adenylyl/Guanylyl_Cyclase_3/4"/>
</dbReference>
<dbReference type="Gene3D" id="3.80.10.10">
    <property type="entry name" value="Ribonuclease Inhibitor"/>
    <property type="match status" value="1"/>
</dbReference>
<feature type="region of interest" description="Disordered" evidence="2">
    <location>
        <begin position="293"/>
        <end position="318"/>
    </location>
</feature>
<feature type="compositionally biased region" description="Gly residues" evidence="2">
    <location>
        <begin position="1836"/>
        <end position="1845"/>
    </location>
</feature>
<proteinExistence type="predicted"/>
<evidence type="ECO:0000256" key="1">
    <source>
        <dbReference type="ARBA" id="ARBA00004430"/>
    </source>
</evidence>
<evidence type="ECO:0000313" key="6">
    <source>
        <dbReference type="Proteomes" id="UP001054857"/>
    </source>
</evidence>
<feature type="compositionally biased region" description="Basic residues" evidence="2">
    <location>
        <begin position="1037"/>
        <end position="1049"/>
    </location>
</feature>
<evidence type="ECO:0000259" key="4">
    <source>
        <dbReference type="PROSITE" id="PS50125"/>
    </source>
</evidence>
<organism evidence="5 6">
    <name type="scientific">Astrephomene gubernaculifera</name>
    <dbReference type="NCBI Taxonomy" id="47775"/>
    <lineage>
        <taxon>Eukaryota</taxon>
        <taxon>Viridiplantae</taxon>
        <taxon>Chlorophyta</taxon>
        <taxon>core chlorophytes</taxon>
        <taxon>Chlorophyceae</taxon>
        <taxon>CS clade</taxon>
        <taxon>Chlamydomonadales</taxon>
        <taxon>Astrephomenaceae</taxon>
        <taxon>Astrephomene</taxon>
    </lineage>
</organism>
<feature type="region of interest" description="Disordered" evidence="2">
    <location>
        <begin position="2122"/>
        <end position="2184"/>
    </location>
</feature>
<feature type="compositionally biased region" description="Low complexity" evidence="2">
    <location>
        <begin position="1277"/>
        <end position="1286"/>
    </location>
</feature>
<feature type="region of interest" description="Disordered" evidence="2">
    <location>
        <begin position="1634"/>
        <end position="1653"/>
    </location>
</feature>
<feature type="region of interest" description="Disordered" evidence="2">
    <location>
        <begin position="1011"/>
        <end position="1072"/>
    </location>
</feature>
<feature type="compositionally biased region" description="Polar residues" evidence="2">
    <location>
        <begin position="1057"/>
        <end position="1072"/>
    </location>
</feature>
<dbReference type="GO" id="GO:0009190">
    <property type="term" value="P:cyclic nucleotide biosynthetic process"/>
    <property type="evidence" value="ECO:0007669"/>
    <property type="project" value="InterPro"/>
</dbReference>
<feature type="transmembrane region" description="Helical" evidence="3">
    <location>
        <begin position="419"/>
        <end position="446"/>
    </location>
</feature>
<accession>A0AAD3DRI5</accession>
<feature type="region of interest" description="Disordered" evidence="2">
    <location>
        <begin position="930"/>
        <end position="969"/>
    </location>
</feature>
<feature type="compositionally biased region" description="Low complexity" evidence="2">
    <location>
        <begin position="855"/>
        <end position="881"/>
    </location>
</feature>
<feature type="non-terminal residue" evidence="5">
    <location>
        <position position="3021"/>
    </location>
</feature>
<evidence type="ECO:0000256" key="2">
    <source>
        <dbReference type="SAM" id="MobiDB-lite"/>
    </source>
</evidence>
<dbReference type="PANTHER" id="PTHR43081:SF1">
    <property type="entry name" value="ADENYLATE CYCLASE, TERMINAL-DIFFERENTIATION SPECIFIC"/>
    <property type="match status" value="1"/>
</dbReference>
<dbReference type="InterPro" id="IPR029787">
    <property type="entry name" value="Nucleotide_cyclase"/>
</dbReference>
<feature type="region of interest" description="Disordered" evidence="2">
    <location>
        <begin position="528"/>
        <end position="577"/>
    </location>
</feature>
<feature type="compositionally biased region" description="Low complexity" evidence="2">
    <location>
        <begin position="1256"/>
        <end position="1268"/>
    </location>
</feature>
<comment type="caution">
    <text evidence="5">The sequence shown here is derived from an EMBL/GenBank/DDBJ whole genome shotgun (WGS) entry which is preliminary data.</text>
</comment>
<feature type="region of interest" description="Disordered" evidence="2">
    <location>
        <begin position="2683"/>
        <end position="2731"/>
    </location>
</feature>
<feature type="region of interest" description="Disordered" evidence="2">
    <location>
        <begin position="692"/>
        <end position="725"/>
    </location>
</feature>
<feature type="compositionally biased region" description="Low complexity" evidence="2">
    <location>
        <begin position="2944"/>
        <end position="2956"/>
    </location>
</feature>
<dbReference type="PROSITE" id="PS50125">
    <property type="entry name" value="GUANYLATE_CYCLASE_2"/>
    <property type="match status" value="1"/>
</dbReference>
<feature type="compositionally biased region" description="Basic residues" evidence="2">
    <location>
        <begin position="695"/>
        <end position="705"/>
    </location>
</feature>
<comment type="subcellular location">
    <subcellularLocation>
        <location evidence="1">Cytoplasm</location>
        <location evidence="1">Cytoskeleton</location>
        <location evidence="1">Cilium axoneme</location>
    </subcellularLocation>
</comment>
<dbReference type="GO" id="GO:0005930">
    <property type="term" value="C:axoneme"/>
    <property type="evidence" value="ECO:0007669"/>
    <property type="project" value="UniProtKB-SubCell"/>
</dbReference>
<feature type="region of interest" description="Disordered" evidence="2">
    <location>
        <begin position="1230"/>
        <end position="1286"/>
    </location>
</feature>
<feature type="compositionally biased region" description="Low complexity" evidence="2">
    <location>
        <begin position="1846"/>
        <end position="1861"/>
    </location>
</feature>
<feature type="region of interest" description="Disordered" evidence="2">
    <location>
        <begin position="1092"/>
        <end position="1147"/>
    </location>
</feature>
<dbReference type="GO" id="GO:0035556">
    <property type="term" value="P:intracellular signal transduction"/>
    <property type="evidence" value="ECO:0007669"/>
    <property type="project" value="InterPro"/>
</dbReference>
<feature type="region of interest" description="Disordered" evidence="2">
    <location>
        <begin position="1453"/>
        <end position="1516"/>
    </location>
</feature>
<feature type="region of interest" description="Disordered" evidence="2">
    <location>
        <begin position="1986"/>
        <end position="2010"/>
    </location>
</feature>
<dbReference type="InterPro" id="IPR001054">
    <property type="entry name" value="A/G_cyclase"/>
</dbReference>
<dbReference type="Proteomes" id="UP001054857">
    <property type="component" value="Unassembled WGS sequence"/>
</dbReference>
<feature type="domain" description="Guanylate cyclase" evidence="4">
    <location>
        <begin position="2487"/>
        <end position="2626"/>
    </location>
</feature>
<feature type="region of interest" description="Disordered" evidence="2">
    <location>
        <begin position="1534"/>
        <end position="1576"/>
    </location>
</feature>
<dbReference type="SUPFAM" id="SSF55073">
    <property type="entry name" value="Nucleotide cyclase"/>
    <property type="match status" value="2"/>
</dbReference>
<keyword evidence="3" id="KW-0812">Transmembrane</keyword>
<keyword evidence="3" id="KW-1133">Transmembrane helix</keyword>
<sequence>MGGLACIGMHSRYRYALLVLCIVSVSYASGRGLLGVADDSVRRDILFELYLSTGGPYWNPQPTRWGTSSQSCTWEGVTCCAPNLSTDSNSTYSLTYTAAGLTLPCSQEGQLMALELRGRNLSGLLPAAALSQLAPRVLDLADNPGLGGALTSELLLLEGLVQVDVRNTSLTCPTVTSPTSAGVNGTTTAYNGGNGTTAEPAVASEAVAAVVAAGSCQLPLSYIASPASLTYIATTGTATAANSAGAVYVFPPGTTYSCPLFLYSTLTTTSETIATTATTTTTTTSNATNATAAAGSTANATTGGVNSDSADISSSSADSSSSVYELSVSDPFTELAPNGATILLSDPSMWLFQTCVCLRLPNGSAAAAQPPTLVADGSGSMVAMCTAATAAIADVLSYKETSSSSGEGNGSSGKGTVTLSVGSLAGIIVGVSVGAFTFAAVMLLVLCCVRHAYRIRRAHHHSYTNRRRRVAVRGGAPSRRAAEAAEAYGNGGKSWLGRLWQLCVTVLDGTDMAGLVFEDRSTYGGGGGSKSYGNAGGGGGGGLRLSEDAASQSSALPRRQMPGSQFEAKRSRPPGAHPEMFGQEVCLVATDVEGSTELWEWHPGVMNTALALHDRLVRLTMAACCGYEVTTEGDAFLVAFHDPVDAVRWALLLQSSLLKLDWPPLLLEHPLCRPRPLVPVACVTAASSAPGIHHLQSHNPHHPHAPTHATAQHQQHSGNGPMGQAHHDTLASPLLVLFKGLSVRMGIATGVPSAVREHPVTRRMQYTGAVLRLATGIAELGSGGQVLLEPLTFKGIHNKFEELDVEESEVQELVDLVRAQFSEEEFATATPALLETPAAAAAPPLLTSTTSMTLATPPQQQQQQQPQASQQAQPQQQAPFQPLQPLPDHLPPPHRHLHQVPSLSLPQVTFHTDVVGIDGRALITPFGAEPPSAAVQLQPPNRPVSQQHKRDVRRGAWSNAKPSRRENSFSTASTFLLEHTTASSMHPTSHAVAGMAPGASSGQLPVAAMTRHGAVSTAAPPPPLQPALSLPPPPQQHHQRRPSPPHAHRTGLGGGSASTEPPSEASTGAAATSNLPLTSSIASVPSSGMYGIPPLQMGNPGGGIAATELTGHQQQSPPLELGGPRSSTPSAPSLTFGGGGGGGGGAPAVGGSVGGMMPLGPAAAVAGHTGQSCGGVSLHGSMLRFNAGASYHPMVGTRHVASSFGGGYRPSLSSLDLLLTSSLGAAATALSPGPVHTPARNTHPRGSNTTSAWPQASANTATASASATGNPNHLQPTTSGRCTTATTTAGGEFSLHGGIGIGGGGGGGCSSHQHHRGQYHRHQQHHPAFYFRRALTGANLGMNLEINWEPTPTVTFMPTEARRYVQPSIDGQHANTAPTIIDTVMPDTALPEPRLDFSSGPLPPAASVCTAANAPSASGASVFTAMATGTPATVTTAGDIACFVAAEKGAEERTASAGEDAPLGMASTGLIQDGHGQLNPQQPALHQQLRRDQQQGQEQEQQPQYPAADGGMYWGSMESDCPSFGSVLRRHGIRVSSSTTASTAGPVAEGMEHDEVPAGRSGTTSSPRQPGGGRRDSRLYERLSDEAIAAAAAASGGGLYCGDRSRQLALGTSPPGVSIASLGAATGFGPVEEPAAAECSGNQGGRPIAQESPIKIRHPIPASVPASGRNAGSGVAGRLPSNALQQSLLDLGKRTPSGGLTFTPGGTAAAVGGGVDRSMRSSSSLAAPLQPLHRLASVSSARDDGTSDSYSGGAAAAVALSLAPTLTNATGLPSYPISSRQRAFAWPSSWEAQLPGASAAVDPGRVRFSEGPRPPSLINPGVGGGWDVNSDESADNGGGGGGGGQTQQQQQHSNSGNHTQNGSDTPQLAASPFDAVIAEMCDATAGGGDIGGGSDAADPNLPQPSLSLPYSLPSLALGSDMTLQLQPAAAPGNPVAVADVAAAAELTLCGCSGAAADADAAGGGGNWRAVSTAAGRNRTAENCLLGGGGEEGGMPPPPETSGDVHENPSSSLDSLANMVGLLGGPSGMPAEQHVADIWRRSDPNVAGTQRDEQGLVQSMSRMLVIGSPSTRMETDMTRGSNANAVMVVQAPRLLALRSTMGIQATGSTANRAAKEALDLSMAHGSDDKDDDASSGESTPRGGVGMSSGPSPVLLPSTTHGSLSRMQSPRRALHSGTRGGGGLLHDLLQRMPSTSIRQGIELMARSRRMLLPYSEDGDRDEGRSGGGSGAPGSTAGRVVAMSSGGTRRLGSDALAAAASSNGGGASDASPALLSGANAVSATVGTAGGAEVSIVVGAIGDAPTDAYRVDMAAEQFRSKGRNSKRAFIKSLSARRAAARVPLVVVGGELPSRTSSRLRLRGSPTRILANTGGSGTAAGAAAVGTSSAAAAAVSAAAASGSRSSASHSLVVVDMGVHRLKISALGAAYGDLYDGVQVIQILPAHLKHRAAYHPPLKSQAQIAPGFFDAPGAAQALLPCAPGEAPSFPRLSLMFIQPAGYSAVANRNFAVAERSGAIFCAAVREVLQVLGVYECQEYECTFMVACRDPRVAAETALALHEWLLQADWPTDLLEEHPEGRVQLSEDGRPLLRGFRAKVGIFTGVPLTVVPHATTGRADYFGALVNRAARLMAGAKAGQTLIDKTSGIEVLKEWRQMAWNHTTAATAAGVPASSWNSPALHDDAVHLRAADRPRRASYASGTSSPARPTGRSVGPRVPVHPVRGPSSTTTTGGGANVTITGASIPAAAGTAAAGAAPLQPPPMSPTVSPPPEGVQTHIQAANLSTGSNFEHQQQQSLLQLRPAASQPVECLLLPLQHQPGAPAPRAPAALTSATPAAAAAEAAPTGAPSAAAPAVAAATASPTMLTTQASTCTAASSSAAATPLHGPMLLTPATTTVTEDEAGGPLMHGRAHAEALVSRLSPANCPKLSHAHALATVTSSPGPSSPPLPSQQQPHQHQQPPQQLVQLLLQQQQQQQQLLAARQLTGAAGFMAGSFSVGPSGGAGIMAGTTATVPAVQQASPVPAPDW</sequence>
<evidence type="ECO:0000256" key="3">
    <source>
        <dbReference type="SAM" id="Phobius"/>
    </source>
</evidence>
<dbReference type="Pfam" id="PF00211">
    <property type="entry name" value="Guanylate_cyc"/>
    <property type="match status" value="1"/>
</dbReference>
<feature type="compositionally biased region" description="Pro residues" evidence="2">
    <location>
        <begin position="1019"/>
        <end position="1035"/>
    </location>
</feature>
<feature type="compositionally biased region" description="Polar residues" evidence="2">
    <location>
        <begin position="2155"/>
        <end position="2166"/>
    </location>
</feature>
<protein>
    <recommendedName>
        <fullName evidence="4">Guanylate cyclase domain-containing protein</fullName>
    </recommendedName>
</protein>
<feature type="compositionally biased region" description="Polar residues" evidence="2">
    <location>
        <begin position="1244"/>
        <end position="1254"/>
    </location>
</feature>
<feature type="region of interest" description="Disordered" evidence="2">
    <location>
        <begin position="1803"/>
        <end position="1868"/>
    </location>
</feature>
<feature type="compositionally biased region" description="Gly residues" evidence="2">
    <location>
        <begin position="1136"/>
        <end position="1147"/>
    </location>
</feature>
<gene>
    <name evidence="5" type="ORF">Agub_g7040</name>
</gene>
<feature type="compositionally biased region" description="Low complexity" evidence="2">
    <location>
        <begin position="706"/>
        <end position="716"/>
    </location>
</feature>
<feature type="region of interest" description="Disordered" evidence="2">
    <location>
        <begin position="855"/>
        <end position="902"/>
    </location>
</feature>
<dbReference type="InterPro" id="IPR032675">
    <property type="entry name" value="LRR_dom_sf"/>
</dbReference>
<keyword evidence="6" id="KW-1185">Reference proteome</keyword>